<protein>
    <submittedName>
        <fullName evidence="1">Uncharacterized protein</fullName>
    </submittedName>
</protein>
<evidence type="ECO:0000313" key="1">
    <source>
        <dbReference type="EMBL" id="KAH3880333.1"/>
    </source>
</evidence>
<evidence type="ECO:0000313" key="2">
    <source>
        <dbReference type="Proteomes" id="UP000828390"/>
    </source>
</evidence>
<name>A0A9D4RVI3_DREPO</name>
<reference evidence="1" key="2">
    <citation type="submission" date="2020-11" db="EMBL/GenBank/DDBJ databases">
        <authorList>
            <person name="McCartney M.A."/>
            <person name="Auch B."/>
            <person name="Kono T."/>
            <person name="Mallez S."/>
            <person name="Becker A."/>
            <person name="Gohl D.M."/>
            <person name="Silverstein K.A.T."/>
            <person name="Koren S."/>
            <person name="Bechman K.B."/>
            <person name="Herman A."/>
            <person name="Abrahante J.E."/>
            <person name="Garbe J."/>
        </authorList>
    </citation>
    <scope>NUCLEOTIDE SEQUENCE</scope>
    <source>
        <strain evidence="1">Duluth1</strain>
        <tissue evidence="1">Whole animal</tissue>
    </source>
</reference>
<keyword evidence="2" id="KW-1185">Reference proteome</keyword>
<reference evidence="1" key="1">
    <citation type="journal article" date="2019" name="bioRxiv">
        <title>The Genome of the Zebra Mussel, Dreissena polymorpha: A Resource for Invasive Species Research.</title>
        <authorList>
            <person name="McCartney M.A."/>
            <person name="Auch B."/>
            <person name="Kono T."/>
            <person name="Mallez S."/>
            <person name="Zhang Y."/>
            <person name="Obille A."/>
            <person name="Becker A."/>
            <person name="Abrahante J.E."/>
            <person name="Garbe J."/>
            <person name="Badalamenti J.P."/>
            <person name="Herman A."/>
            <person name="Mangelson H."/>
            <person name="Liachko I."/>
            <person name="Sullivan S."/>
            <person name="Sone E.D."/>
            <person name="Koren S."/>
            <person name="Silverstein K.A.T."/>
            <person name="Beckman K.B."/>
            <person name="Gohl D.M."/>
        </authorList>
    </citation>
    <scope>NUCLEOTIDE SEQUENCE</scope>
    <source>
        <strain evidence="1">Duluth1</strain>
        <tissue evidence="1">Whole animal</tissue>
    </source>
</reference>
<sequence>MEQLTLTQSLIEEDSFDDEIGKNIVKLEDSSETCLQIILQASFTYLIAGFGNVAARMVLDAFHALYCFFYSHC</sequence>
<proteinExistence type="predicted"/>
<gene>
    <name evidence="1" type="ORF">DPMN_004246</name>
</gene>
<dbReference type="Proteomes" id="UP000828390">
    <property type="component" value="Unassembled WGS sequence"/>
</dbReference>
<dbReference type="AlphaFoldDB" id="A0A9D4RVI3"/>
<comment type="caution">
    <text evidence="1">The sequence shown here is derived from an EMBL/GenBank/DDBJ whole genome shotgun (WGS) entry which is preliminary data.</text>
</comment>
<accession>A0A9D4RVI3</accession>
<dbReference type="EMBL" id="JAIWYP010000001">
    <property type="protein sequence ID" value="KAH3880333.1"/>
    <property type="molecule type" value="Genomic_DNA"/>
</dbReference>
<organism evidence="1 2">
    <name type="scientific">Dreissena polymorpha</name>
    <name type="common">Zebra mussel</name>
    <name type="synonym">Mytilus polymorpha</name>
    <dbReference type="NCBI Taxonomy" id="45954"/>
    <lineage>
        <taxon>Eukaryota</taxon>
        <taxon>Metazoa</taxon>
        <taxon>Spiralia</taxon>
        <taxon>Lophotrochozoa</taxon>
        <taxon>Mollusca</taxon>
        <taxon>Bivalvia</taxon>
        <taxon>Autobranchia</taxon>
        <taxon>Heteroconchia</taxon>
        <taxon>Euheterodonta</taxon>
        <taxon>Imparidentia</taxon>
        <taxon>Neoheterodontei</taxon>
        <taxon>Myida</taxon>
        <taxon>Dreissenoidea</taxon>
        <taxon>Dreissenidae</taxon>
        <taxon>Dreissena</taxon>
    </lineage>
</organism>